<accession>A0A0F9P102</accession>
<organism evidence="1">
    <name type="scientific">marine sediment metagenome</name>
    <dbReference type="NCBI Taxonomy" id="412755"/>
    <lineage>
        <taxon>unclassified sequences</taxon>
        <taxon>metagenomes</taxon>
        <taxon>ecological metagenomes</taxon>
    </lineage>
</organism>
<evidence type="ECO:0000313" key="1">
    <source>
        <dbReference type="EMBL" id="KKN18057.1"/>
    </source>
</evidence>
<name>A0A0F9P102_9ZZZZ</name>
<dbReference type="EMBL" id="LAZR01003463">
    <property type="protein sequence ID" value="KKN18057.1"/>
    <property type="molecule type" value="Genomic_DNA"/>
</dbReference>
<comment type="caution">
    <text evidence="1">The sequence shown here is derived from an EMBL/GenBank/DDBJ whole genome shotgun (WGS) entry which is preliminary data.</text>
</comment>
<protein>
    <submittedName>
        <fullName evidence="1">Uncharacterized protein</fullName>
    </submittedName>
</protein>
<proteinExistence type="predicted"/>
<gene>
    <name evidence="1" type="ORF">LCGC14_0959560</name>
</gene>
<reference evidence="1" key="1">
    <citation type="journal article" date="2015" name="Nature">
        <title>Complex archaea that bridge the gap between prokaryotes and eukaryotes.</title>
        <authorList>
            <person name="Spang A."/>
            <person name="Saw J.H."/>
            <person name="Jorgensen S.L."/>
            <person name="Zaremba-Niedzwiedzka K."/>
            <person name="Martijn J."/>
            <person name="Lind A.E."/>
            <person name="van Eijk R."/>
            <person name="Schleper C."/>
            <person name="Guy L."/>
            <person name="Ettema T.J."/>
        </authorList>
    </citation>
    <scope>NUCLEOTIDE SEQUENCE</scope>
</reference>
<dbReference type="AlphaFoldDB" id="A0A0F9P102"/>
<sequence length="61" mass="7028">MGWRIEDFSLPRLKPSGVLSEDVECKHTTLLILDIVNFPEFNKWVVTWNCLDCDTTGSNNE</sequence>